<reference evidence="4" key="1">
    <citation type="submission" date="2020-04" db="EMBL/GenBank/DDBJ databases">
        <authorList>
            <person name="Neveu A P."/>
        </authorList>
    </citation>
    <scope>NUCLEOTIDE SEQUENCE</scope>
    <source>
        <tissue evidence="4">Whole embryo</tissue>
    </source>
</reference>
<proteinExistence type="evidence at transcript level"/>
<gene>
    <name evidence="4" type="primary">Rdh12</name>
</gene>
<accession>A0A6F9DPY6</accession>
<keyword evidence="3" id="KW-0472">Membrane</keyword>
<dbReference type="Gene3D" id="3.40.50.720">
    <property type="entry name" value="NAD(P)-binding Rossmann-like Domain"/>
    <property type="match status" value="1"/>
</dbReference>
<dbReference type="PRINTS" id="PR00081">
    <property type="entry name" value="GDHRDH"/>
</dbReference>
<feature type="transmembrane region" description="Helical" evidence="3">
    <location>
        <begin position="6"/>
        <end position="22"/>
    </location>
</feature>
<dbReference type="Pfam" id="PF00106">
    <property type="entry name" value="adh_short"/>
    <property type="match status" value="1"/>
</dbReference>
<evidence type="ECO:0000256" key="1">
    <source>
        <dbReference type="ARBA" id="ARBA00023002"/>
    </source>
</evidence>
<dbReference type="PRINTS" id="PR00080">
    <property type="entry name" value="SDRFAMILY"/>
</dbReference>
<keyword evidence="1" id="KW-0560">Oxidoreductase</keyword>
<evidence type="ECO:0000313" key="4">
    <source>
        <dbReference type="EMBL" id="CAB3265504.1"/>
    </source>
</evidence>
<name>A0A6F9DPY6_9ASCI</name>
<keyword evidence="3" id="KW-0812">Transmembrane</keyword>
<dbReference type="EMBL" id="LR789642">
    <property type="protein sequence ID" value="CAB3265504.1"/>
    <property type="molecule type" value="mRNA"/>
</dbReference>
<dbReference type="SUPFAM" id="SSF51735">
    <property type="entry name" value="NAD(P)-binding Rossmann-fold domains"/>
    <property type="match status" value="1"/>
</dbReference>
<evidence type="ECO:0000256" key="2">
    <source>
        <dbReference type="RuleBase" id="RU000363"/>
    </source>
</evidence>
<dbReference type="InterPro" id="IPR002347">
    <property type="entry name" value="SDR_fam"/>
</dbReference>
<dbReference type="CDD" id="cd05327">
    <property type="entry name" value="retinol-DH_like_SDR_c_like"/>
    <property type="match status" value="1"/>
</dbReference>
<comment type="similarity">
    <text evidence="2">Belongs to the short-chain dehydrogenases/reductases (SDR) family.</text>
</comment>
<evidence type="ECO:0000256" key="3">
    <source>
        <dbReference type="SAM" id="Phobius"/>
    </source>
</evidence>
<protein>
    <submittedName>
        <fullName evidence="4">Retinol dehydrogenase 12-like</fullName>
    </submittedName>
</protein>
<organism evidence="4">
    <name type="scientific">Phallusia mammillata</name>
    <dbReference type="NCBI Taxonomy" id="59560"/>
    <lineage>
        <taxon>Eukaryota</taxon>
        <taxon>Metazoa</taxon>
        <taxon>Chordata</taxon>
        <taxon>Tunicata</taxon>
        <taxon>Ascidiacea</taxon>
        <taxon>Phlebobranchia</taxon>
        <taxon>Ascidiidae</taxon>
        <taxon>Phallusia</taxon>
    </lineage>
</organism>
<dbReference type="AlphaFoldDB" id="A0A6F9DPY6"/>
<dbReference type="InterPro" id="IPR036291">
    <property type="entry name" value="NAD(P)-bd_dom_sf"/>
</dbReference>
<dbReference type="PANTHER" id="PTHR43157">
    <property type="entry name" value="PHOSPHATIDYLINOSITOL-GLYCAN BIOSYNTHESIS CLASS F PROTEIN-RELATED"/>
    <property type="match status" value="1"/>
</dbReference>
<keyword evidence="3" id="KW-1133">Transmembrane helix</keyword>
<sequence length="337" mass="37500">MEYLTAFGIGVVTILALIRFYAKVTWKSFKEDVDMTGKTAIVTGANGGLGKAVAVEFAKRNARVILACRSLIRGEAARMEIVADSGCEESNVVLKTLDLSSFQSVREFANHVVNNEERLDILVNNAAIFGKPIIKTKDKMDLTYQTNHFGPFLLTNLLLDLLKRSGPGSRIINVSSFMHDMCALDLDYLKPDDFGVFCATKQTGRWKRKPEILLYNNSKLMNIMFTRELARRLGDSGVTTNCLSPGIVRTNILASDKRIIVMIVMIFMLVVSKNTKEGCQTMLHCALSRSLKSVSGKYFTNCQEDAGVHEVAQDDDACKKLWELSELYTGICAKPEQ</sequence>
<dbReference type="GO" id="GO:0016491">
    <property type="term" value="F:oxidoreductase activity"/>
    <property type="evidence" value="ECO:0007669"/>
    <property type="project" value="UniProtKB-KW"/>
</dbReference>
<dbReference type="PANTHER" id="PTHR43157:SF31">
    <property type="entry name" value="PHOSPHATIDYLINOSITOL-GLYCAN BIOSYNTHESIS CLASS F PROTEIN"/>
    <property type="match status" value="1"/>
</dbReference>